<protein>
    <recommendedName>
        <fullName evidence="4">Beta/gamma crystallin</fullName>
    </recommendedName>
</protein>
<keyword evidence="3" id="KW-1185">Reference proteome</keyword>
<gene>
    <name evidence="2" type="ORF">CLV71_107335</name>
</gene>
<dbReference type="OrthoDB" id="3405193at2"/>
<reference evidence="2 3" key="1">
    <citation type="submission" date="2019-03" db="EMBL/GenBank/DDBJ databases">
        <title>Genomic Encyclopedia of Archaeal and Bacterial Type Strains, Phase II (KMG-II): from individual species to whole genera.</title>
        <authorList>
            <person name="Goeker M."/>
        </authorList>
    </citation>
    <scope>NUCLEOTIDE SEQUENCE [LARGE SCALE GENOMIC DNA]</scope>
    <source>
        <strain evidence="2 3">DSM 45499</strain>
    </source>
</reference>
<accession>A0A4R7VLB2</accession>
<feature type="chain" id="PRO_5039195416" description="Beta/gamma crystallin" evidence="1">
    <location>
        <begin position="30"/>
        <end position="145"/>
    </location>
</feature>
<dbReference type="EMBL" id="SOCP01000007">
    <property type="protein sequence ID" value="TDV49987.1"/>
    <property type="molecule type" value="Genomic_DNA"/>
</dbReference>
<sequence length="145" mass="15052">MLYRRFGKFAVVLVLAGTTVLATTVSAQAGPTGPTAAPAAATRCAGPLNPAVPKPGAIRNTGSVAVGVIHLADGTCSHGTYDTILGSGQNTISAFGWQEVAAVYIGSPYRVRIKAATDTKWRFDYGPGTYTISMGGGEWDVQAYR</sequence>
<evidence type="ECO:0000256" key="1">
    <source>
        <dbReference type="SAM" id="SignalP"/>
    </source>
</evidence>
<name>A0A4R7VLB2_9PSEU</name>
<evidence type="ECO:0000313" key="2">
    <source>
        <dbReference type="EMBL" id="TDV49987.1"/>
    </source>
</evidence>
<dbReference type="AlphaFoldDB" id="A0A4R7VLB2"/>
<evidence type="ECO:0008006" key="4">
    <source>
        <dbReference type="Google" id="ProtNLM"/>
    </source>
</evidence>
<evidence type="ECO:0000313" key="3">
    <source>
        <dbReference type="Proteomes" id="UP000294927"/>
    </source>
</evidence>
<feature type="signal peptide" evidence="1">
    <location>
        <begin position="1"/>
        <end position="29"/>
    </location>
</feature>
<keyword evidence="1" id="KW-0732">Signal</keyword>
<organism evidence="2 3">
    <name type="scientific">Actinophytocola oryzae</name>
    <dbReference type="NCBI Taxonomy" id="502181"/>
    <lineage>
        <taxon>Bacteria</taxon>
        <taxon>Bacillati</taxon>
        <taxon>Actinomycetota</taxon>
        <taxon>Actinomycetes</taxon>
        <taxon>Pseudonocardiales</taxon>
        <taxon>Pseudonocardiaceae</taxon>
    </lineage>
</organism>
<comment type="caution">
    <text evidence="2">The sequence shown here is derived from an EMBL/GenBank/DDBJ whole genome shotgun (WGS) entry which is preliminary data.</text>
</comment>
<dbReference type="RefSeq" id="WP_133904656.1">
    <property type="nucleotide sequence ID" value="NZ_SOCP01000007.1"/>
</dbReference>
<dbReference type="Proteomes" id="UP000294927">
    <property type="component" value="Unassembled WGS sequence"/>
</dbReference>
<proteinExistence type="predicted"/>